<dbReference type="OrthoDB" id="2295380at2759"/>
<dbReference type="InterPro" id="IPR032675">
    <property type="entry name" value="LRR_dom_sf"/>
</dbReference>
<dbReference type="EMBL" id="CBTN010000048">
    <property type="protein sequence ID" value="CDH57706.1"/>
    <property type="molecule type" value="Genomic_DNA"/>
</dbReference>
<keyword evidence="2" id="KW-1185">Reference proteome</keyword>
<evidence type="ECO:0000313" key="2">
    <source>
        <dbReference type="Proteomes" id="UP000027586"/>
    </source>
</evidence>
<evidence type="ECO:0000313" key="1">
    <source>
        <dbReference type="EMBL" id="CDH57706.1"/>
    </source>
</evidence>
<sequence length="546" mass="61932">MPSQEKRFDIVSELPLEIVVECIVPRIIEYDGTPFMLHDRRNYFAVCTTWCKRICANDSLHFHLECDWLLSSVDWIQLQAVAPYIRTISITAEGEEELYKLVRYAHFSSLRHLKIKVTGFQEAWTELLRSIPNLQCLHIKFNMKGVPLHLSDMLNQCPEDIKLKLTMDAGLGLSFAACHNSIYPKIHHLEVIYSRLKNSLDTQLFTHFPDLRLLRLTHPPIQLKHLHMILKRCPYLQQLLLGNTSVVSGTEKSLLQQKGLEGLRLISLQGIPLYGDLIGDLMKRHHGTLQAFALQGTFLDSTPVSMLADDPVVFNQLCSLRFPHTMAADMINLLRWIILRAPNIEYVKSIGGGCVEGEILNALIGRPVRSIELECSIFSSEVDIHRFLSHHVQLGAASSLQDVKCLITNPPAHSGASVFPISRLQKLKTLELSLAYLGDEGLMEILILLVSRGRNSVEKVTLTFPPFVLPVKWILPLSEHPHLKNLIIVSGRIPHDRFKDLECFRHLDLLHLKLRSFDSNAIAQLKRKMPHLTCTVMKSGSLPPVT</sequence>
<organism evidence="1 2">
    <name type="scientific">Lichtheimia corymbifera JMRC:FSU:9682</name>
    <dbReference type="NCBI Taxonomy" id="1263082"/>
    <lineage>
        <taxon>Eukaryota</taxon>
        <taxon>Fungi</taxon>
        <taxon>Fungi incertae sedis</taxon>
        <taxon>Mucoromycota</taxon>
        <taxon>Mucoromycotina</taxon>
        <taxon>Mucoromycetes</taxon>
        <taxon>Mucorales</taxon>
        <taxon>Lichtheimiaceae</taxon>
        <taxon>Lichtheimia</taxon>
    </lineage>
</organism>
<dbReference type="SUPFAM" id="SSF52047">
    <property type="entry name" value="RNI-like"/>
    <property type="match status" value="1"/>
</dbReference>
<dbReference type="Gene3D" id="3.80.10.10">
    <property type="entry name" value="Ribonuclease Inhibitor"/>
    <property type="match status" value="1"/>
</dbReference>
<dbReference type="AlphaFoldDB" id="A0A068S8Y1"/>
<name>A0A068S8Y1_9FUNG</name>
<gene>
    <name evidence="1" type="ORF">LCOR_08616.1</name>
</gene>
<reference evidence="1" key="1">
    <citation type="submission" date="2013-08" db="EMBL/GenBank/DDBJ databases">
        <title>Gene expansion shapes genome architecture in the human pathogen Lichtheimia corymbifera: an evolutionary genomics analysis in the ancient terrestrial Mucorales (Mucoromycotina).</title>
        <authorList>
            <person name="Schwartze V.U."/>
            <person name="Winter S."/>
            <person name="Shelest E."/>
            <person name="Marcet-Houben M."/>
            <person name="Horn F."/>
            <person name="Wehner S."/>
            <person name="Hoffmann K."/>
            <person name="Riege K."/>
            <person name="Sammeth M."/>
            <person name="Nowrousian M."/>
            <person name="Valiante V."/>
            <person name="Linde J."/>
            <person name="Jacobsen I.D."/>
            <person name="Marz M."/>
            <person name="Brakhage A.A."/>
            <person name="Gabaldon T."/>
            <person name="Bocker S."/>
            <person name="Voigt K."/>
        </authorList>
    </citation>
    <scope>NUCLEOTIDE SEQUENCE [LARGE SCALE GENOMIC DNA]</scope>
    <source>
        <strain evidence="1">FSU 9682</strain>
    </source>
</reference>
<dbReference type="VEuPathDB" id="FungiDB:LCOR_08616.1"/>
<protein>
    <recommendedName>
        <fullName evidence="3">F-box domain-containing protein</fullName>
    </recommendedName>
</protein>
<proteinExistence type="predicted"/>
<accession>A0A068S8Y1</accession>
<dbReference type="Proteomes" id="UP000027586">
    <property type="component" value="Unassembled WGS sequence"/>
</dbReference>
<evidence type="ECO:0008006" key="3">
    <source>
        <dbReference type="Google" id="ProtNLM"/>
    </source>
</evidence>
<comment type="caution">
    <text evidence="1">The sequence shown here is derived from an EMBL/GenBank/DDBJ whole genome shotgun (WGS) entry which is preliminary data.</text>
</comment>